<evidence type="ECO:0000256" key="2">
    <source>
        <dbReference type="ARBA" id="ARBA00009035"/>
    </source>
</evidence>
<evidence type="ECO:0000256" key="3">
    <source>
        <dbReference type="ARBA" id="ARBA00022490"/>
    </source>
</evidence>
<comment type="similarity">
    <text evidence="2">Belongs to the YejK family.</text>
</comment>
<comment type="subcellular location">
    <subcellularLocation>
        <location evidence="1">Cytoplasm</location>
        <location evidence="1">Nucleoid</location>
    </subcellularLocation>
</comment>
<reference evidence="4 5" key="1">
    <citation type="submission" date="2019-03" db="EMBL/GenBank/DDBJ databases">
        <title>Nitrincola sp. nov. isolated from an Indian soda lake.</title>
        <authorList>
            <person name="Joshi A."/>
            <person name="Thite S.V."/>
            <person name="Joseph N."/>
            <person name="Dhotre D."/>
            <person name="Moorthy M."/>
            <person name="Shouche Y.S."/>
        </authorList>
    </citation>
    <scope>NUCLEOTIDE SEQUENCE [LARGE SCALE GENOMIC DNA]</scope>
    <source>
        <strain evidence="4 5">MEB193</strain>
    </source>
</reference>
<keyword evidence="5" id="KW-1185">Reference proteome</keyword>
<dbReference type="Proteomes" id="UP000325302">
    <property type="component" value="Unassembled WGS sequence"/>
</dbReference>
<accession>A0A5A9W4U8</accession>
<dbReference type="OrthoDB" id="9131762at2"/>
<evidence type="ECO:0000256" key="1">
    <source>
        <dbReference type="ARBA" id="ARBA00004453"/>
    </source>
</evidence>
<dbReference type="GO" id="GO:0043590">
    <property type="term" value="C:bacterial nucleoid"/>
    <property type="evidence" value="ECO:0007669"/>
    <property type="project" value="TreeGrafter"/>
</dbReference>
<dbReference type="RefSeq" id="WP_149390100.1">
    <property type="nucleotide sequence ID" value="NZ_SMRS01000002.1"/>
</dbReference>
<comment type="caution">
    <text evidence="4">The sequence shown here is derived from an EMBL/GenBank/DDBJ whole genome shotgun (WGS) entry which is preliminary data.</text>
</comment>
<dbReference type="GO" id="GO:0003690">
    <property type="term" value="F:double-stranded DNA binding"/>
    <property type="evidence" value="ECO:0007669"/>
    <property type="project" value="TreeGrafter"/>
</dbReference>
<evidence type="ECO:0000313" key="4">
    <source>
        <dbReference type="EMBL" id="KAA0875796.1"/>
    </source>
</evidence>
<dbReference type="Pfam" id="PF04245">
    <property type="entry name" value="NA37"/>
    <property type="match status" value="1"/>
</dbReference>
<dbReference type="GO" id="GO:0003727">
    <property type="term" value="F:single-stranded RNA binding"/>
    <property type="evidence" value="ECO:0007669"/>
    <property type="project" value="TreeGrafter"/>
</dbReference>
<name>A0A5A9W4U8_9GAMM</name>
<dbReference type="PANTHER" id="PTHR38772:SF1">
    <property type="entry name" value="NUCLEOID-ASSOCIATED PROTEIN YEJK"/>
    <property type="match status" value="1"/>
</dbReference>
<evidence type="ECO:0008006" key="6">
    <source>
        <dbReference type="Google" id="ProtNLM"/>
    </source>
</evidence>
<keyword evidence="3" id="KW-0963">Cytoplasm</keyword>
<gene>
    <name evidence="4" type="ORF">E1H14_03670</name>
</gene>
<dbReference type="PANTHER" id="PTHR38772">
    <property type="match status" value="1"/>
</dbReference>
<dbReference type="AlphaFoldDB" id="A0A5A9W4U8"/>
<organism evidence="4 5">
    <name type="scientific">Nitrincola tapanii</name>
    <dbReference type="NCBI Taxonomy" id="1708751"/>
    <lineage>
        <taxon>Bacteria</taxon>
        <taxon>Pseudomonadati</taxon>
        <taxon>Pseudomonadota</taxon>
        <taxon>Gammaproteobacteria</taxon>
        <taxon>Oceanospirillales</taxon>
        <taxon>Oceanospirillaceae</taxon>
        <taxon>Nitrincola</taxon>
    </lineage>
</organism>
<dbReference type="InterPro" id="IPR007358">
    <property type="entry name" value="Nucleoid_associated_NdpA"/>
</dbReference>
<dbReference type="EMBL" id="SMRS01000002">
    <property type="protein sequence ID" value="KAA0875796.1"/>
    <property type="molecule type" value="Genomic_DNA"/>
</dbReference>
<evidence type="ECO:0000313" key="5">
    <source>
        <dbReference type="Proteomes" id="UP000325302"/>
    </source>
</evidence>
<protein>
    <recommendedName>
        <fullName evidence="6">Nucleoid-associated protein</fullName>
    </recommendedName>
</protein>
<sequence length="324" mass="36889">MAVADWVFHQLSKTSLQQGAELRLREQASDPDYALSMLSEFKRIQASRSGRQLGGLNADAMAARASLQQWRQGEIPFLRLTQLLSQQLVLKLDQSEETFIGYLCYLLETLESGERLYLLHLRTSAGLNLNQSLDLQATDYLDLGDTGFLICLDLQRFERGDLPYLTLSFGRSERGLKNLIQEWIGFAETLDKRAETEKFLTWVDDYCETLPVEEGEKLREEVVGFCVERERSGEAVAYPELAEEVDPGIVQFIQQQDSQSQNHLHPDRKALRQYLRLTGRSQDLSLSFASSSLGKGIEFDPSQEVLIIRELPKGLLQQLKKLQV</sequence>
<proteinExistence type="inferred from homology"/>